<dbReference type="OrthoDB" id="3625478at2759"/>
<dbReference type="PANTHER" id="PTHR40274:SF3">
    <property type="entry name" value="VIRGINIAMYCIN B LYASE"/>
    <property type="match status" value="1"/>
</dbReference>
<dbReference type="EMBL" id="KB446536">
    <property type="protein sequence ID" value="EME47552.1"/>
    <property type="molecule type" value="Genomic_DNA"/>
</dbReference>
<reference evidence="1 2" key="2">
    <citation type="journal article" date="2012" name="PLoS Pathog.">
        <title>Diverse lifestyles and strategies of plant pathogenesis encoded in the genomes of eighteen Dothideomycetes fungi.</title>
        <authorList>
            <person name="Ohm R.A."/>
            <person name="Feau N."/>
            <person name="Henrissat B."/>
            <person name="Schoch C.L."/>
            <person name="Horwitz B.A."/>
            <person name="Barry K.W."/>
            <person name="Condon B.J."/>
            <person name="Copeland A.C."/>
            <person name="Dhillon B."/>
            <person name="Glaser F."/>
            <person name="Hesse C.N."/>
            <person name="Kosti I."/>
            <person name="LaButti K."/>
            <person name="Lindquist E.A."/>
            <person name="Lucas S."/>
            <person name="Salamov A.A."/>
            <person name="Bradshaw R.E."/>
            <person name="Ciuffetti L."/>
            <person name="Hamelin R.C."/>
            <person name="Kema G.H.J."/>
            <person name="Lawrence C."/>
            <person name="Scott J.A."/>
            <person name="Spatafora J.W."/>
            <person name="Turgeon B.G."/>
            <person name="de Wit P.J.G.M."/>
            <person name="Zhong S."/>
            <person name="Goodwin S.B."/>
            <person name="Grigoriev I.V."/>
        </authorList>
    </citation>
    <scope>NUCLEOTIDE SEQUENCE [LARGE SCALE GENOMIC DNA]</scope>
    <source>
        <strain evidence="2">NZE10 / CBS 128990</strain>
    </source>
</reference>
<dbReference type="SUPFAM" id="SSF63829">
    <property type="entry name" value="Calcium-dependent phosphotriesterase"/>
    <property type="match status" value="1"/>
</dbReference>
<organism evidence="1 2">
    <name type="scientific">Dothistroma septosporum (strain NZE10 / CBS 128990)</name>
    <name type="common">Red band needle blight fungus</name>
    <name type="synonym">Mycosphaerella pini</name>
    <dbReference type="NCBI Taxonomy" id="675120"/>
    <lineage>
        <taxon>Eukaryota</taxon>
        <taxon>Fungi</taxon>
        <taxon>Dikarya</taxon>
        <taxon>Ascomycota</taxon>
        <taxon>Pezizomycotina</taxon>
        <taxon>Dothideomycetes</taxon>
        <taxon>Dothideomycetidae</taxon>
        <taxon>Mycosphaerellales</taxon>
        <taxon>Mycosphaerellaceae</taxon>
        <taxon>Dothistroma</taxon>
    </lineage>
</organism>
<sequence>MSIHLHRGISSIHPLSTQLERTTKWSLHVLPSPNTLSSTCDFSNGPDGALWGEANVKNNIFRVDTKTGAADEYPIPPPHPSATRLYKASMTTKFKIEQHSPARSEKAQMAISTPAMPPENPLGDLQPSNDLYTAEDGIWLTQTTGNVLLFFSFRTETIKIHPVVIPLALPLGLFVASDGVVFVAVLQAKKILTCHPKMAEKNGFVYFALFTGNGNGRIEMKRIPLYSGDSGQNDDRLARLDTKALKYSYVDFPNTDALIGLPGTLSPLPPYIDVAVNCGPGDAIYFTNVSGNRLGRYSLSGLY</sequence>
<proteinExistence type="predicted"/>
<protein>
    <submittedName>
        <fullName evidence="1">Uncharacterized protein</fullName>
    </submittedName>
</protein>
<keyword evidence="2" id="KW-1185">Reference proteome</keyword>
<reference evidence="2" key="1">
    <citation type="journal article" date="2012" name="PLoS Genet.">
        <title>The genomes of the fungal plant pathogens Cladosporium fulvum and Dothistroma septosporum reveal adaptation to different hosts and lifestyles but also signatures of common ancestry.</title>
        <authorList>
            <person name="de Wit P.J.G.M."/>
            <person name="van der Burgt A."/>
            <person name="Oekmen B."/>
            <person name="Stergiopoulos I."/>
            <person name="Abd-Elsalam K.A."/>
            <person name="Aerts A.L."/>
            <person name="Bahkali A.H."/>
            <person name="Beenen H.G."/>
            <person name="Chettri P."/>
            <person name="Cox M.P."/>
            <person name="Datema E."/>
            <person name="de Vries R.P."/>
            <person name="Dhillon B."/>
            <person name="Ganley A.R."/>
            <person name="Griffiths S.A."/>
            <person name="Guo Y."/>
            <person name="Hamelin R.C."/>
            <person name="Henrissat B."/>
            <person name="Kabir M.S."/>
            <person name="Jashni M.K."/>
            <person name="Kema G."/>
            <person name="Klaubauf S."/>
            <person name="Lapidus A."/>
            <person name="Levasseur A."/>
            <person name="Lindquist E."/>
            <person name="Mehrabi R."/>
            <person name="Ohm R.A."/>
            <person name="Owen T.J."/>
            <person name="Salamov A."/>
            <person name="Schwelm A."/>
            <person name="Schijlen E."/>
            <person name="Sun H."/>
            <person name="van den Burg H.A."/>
            <person name="van Ham R.C.H.J."/>
            <person name="Zhang S."/>
            <person name="Goodwin S.B."/>
            <person name="Grigoriev I.V."/>
            <person name="Collemare J."/>
            <person name="Bradshaw R.E."/>
        </authorList>
    </citation>
    <scope>NUCLEOTIDE SEQUENCE [LARGE SCALE GENOMIC DNA]</scope>
    <source>
        <strain evidence="2">NZE10 / CBS 128990</strain>
    </source>
</reference>
<dbReference type="AlphaFoldDB" id="N1PVZ3"/>
<gene>
    <name evidence="1" type="ORF">DOTSEDRAFT_50930</name>
</gene>
<dbReference type="InterPro" id="IPR051344">
    <property type="entry name" value="Vgb"/>
</dbReference>
<dbReference type="eggNOG" id="ENOG502SXCK">
    <property type="taxonomic scope" value="Eukaryota"/>
</dbReference>
<accession>N1PVZ3</accession>
<dbReference type="InterPro" id="IPR015943">
    <property type="entry name" value="WD40/YVTN_repeat-like_dom_sf"/>
</dbReference>
<dbReference type="Proteomes" id="UP000016933">
    <property type="component" value="Unassembled WGS sequence"/>
</dbReference>
<dbReference type="Gene3D" id="2.130.10.10">
    <property type="entry name" value="YVTN repeat-like/Quinoprotein amine dehydrogenase"/>
    <property type="match status" value="2"/>
</dbReference>
<dbReference type="PANTHER" id="PTHR40274">
    <property type="entry name" value="VIRGINIAMYCIN B LYASE"/>
    <property type="match status" value="1"/>
</dbReference>
<evidence type="ECO:0000313" key="2">
    <source>
        <dbReference type="Proteomes" id="UP000016933"/>
    </source>
</evidence>
<name>N1PVZ3_DOTSN</name>
<evidence type="ECO:0000313" key="1">
    <source>
        <dbReference type="EMBL" id="EME47552.1"/>
    </source>
</evidence>
<dbReference type="HOGENOM" id="CLU_787981_0_0_1"/>